<organism evidence="2 3">
    <name type="scientific">Desulfopila aestuarii DSM 18488</name>
    <dbReference type="NCBI Taxonomy" id="1121416"/>
    <lineage>
        <taxon>Bacteria</taxon>
        <taxon>Pseudomonadati</taxon>
        <taxon>Thermodesulfobacteriota</taxon>
        <taxon>Desulfobulbia</taxon>
        <taxon>Desulfobulbales</taxon>
        <taxon>Desulfocapsaceae</taxon>
        <taxon>Desulfopila</taxon>
    </lineage>
</organism>
<name>A0A1M7Y9K3_9BACT</name>
<protein>
    <submittedName>
        <fullName evidence="2">Rubrerythrin</fullName>
    </submittedName>
</protein>
<gene>
    <name evidence="2" type="ORF">SAMN02745220_02793</name>
</gene>
<dbReference type="InterPro" id="IPR009078">
    <property type="entry name" value="Ferritin-like_SF"/>
</dbReference>
<dbReference type="SUPFAM" id="SSF47240">
    <property type="entry name" value="Ferritin-like"/>
    <property type="match status" value="1"/>
</dbReference>
<dbReference type="InterPro" id="IPR012347">
    <property type="entry name" value="Ferritin-like"/>
</dbReference>
<dbReference type="Gene3D" id="1.20.1260.10">
    <property type="match status" value="1"/>
</dbReference>
<dbReference type="AlphaFoldDB" id="A0A1M7Y9K3"/>
<dbReference type="GO" id="GO:0016491">
    <property type="term" value="F:oxidoreductase activity"/>
    <property type="evidence" value="ECO:0007669"/>
    <property type="project" value="InterPro"/>
</dbReference>
<feature type="domain" description="Rubrerythrin diiron-binding" evidence="1">
    <location>
        <begin position="8"/>
        <end position="146"/>
    </location>
</feature>
<reference evidence="2 3" key="1">
    <citation type="submission" date="2016-12" db="EMBL/GenBank/DDBJ databases">
        <authorList>
            <person name="Song W.-J."/>
            <person name="Kurnit D.M."/>
        </authorList>
    </citation>
    <scope>NUCLEOTIDE SEQUENCE [LARGE SCALE GENOMIC DNA]</scope>
    <source>
        <strain evidence="2 3">DSM 18488</strain>
    </source>
</reference>
<accession>A0A1M7Y9K3</accession>
<dbReference type="Pfam" id="PF02915">
    <property type="entry name" value="Rubrerythrin"/>
    <property type="match status" value="1"/>
</dbReference>
<proteinExistence type="predicted"/>
<sequence length="169" mass="19493">MDSTPIFQEALAFEEKIRDLYRTAESTVDDPRGKAIFQALAKDEQSHVDFLNYSLEQQKNNGSIDISRLFSPLPAPERVEKKIESMKAGIPERMLGDIKTVLNSALIMEKETSAFYEQAISKTEGEIRTIMEKFLEIEQRHTELVRLELDHAQGYGMWFDFMEINLEAE</sequence>
<dbReference type="InterPro" id="IPR003251">
    <property type="entry name" value="Rr_diiron-bd_dom"/>
</dbReference>
<dbReference type="Proteomes" id="UP000184603">
    <property type="component" value="Unassembled WGS sequence"/>
</dbReference>
<evidence type="ECO:0000313" key="3">
    <source>
        <dbReference type="Proteomes" id="UP000184603"/>
    </source>
</evidence>
<dbReference type="GO" id="GO:0046872">
    <property type="term" value="F:metal ion binding"/>
    <property type="evidence" value="ECO:0007669"/>
    <property type="project" value="InterPro"/>
</dbReference>
<dbReference type="OrthoDB" id="5420557at2"/>
<dbReference type="EMBL" id="FRFE01000013">
    <property type="protein sequence ID" value="SHO49314.1"/>
    <property type="molecule type" value="Genomic_DNA"/>
</dbReference>
<evidence type="ECO:0000259" key="1">
    <source>
        <dbReference type="Pfam" id="PF02915"/>
    </source>
</evidence>
<dbReference type="RefSeq" id="WP_073614084.1">
    <property type="nucleotide sequence ID" value="NZ_FRFE01000013.1"/>
</dbReference>
<evidence type="ECO:0000313" key="2">
    <source>
        <dbReference type="EMBL" id="SHO49314.1"/>
    </source>
</evidence>
<keyword evidence="3" id="KW-1185">Reference proteome</keyword>
<dbReference type="STRING" id="1121416.SAMN02745220_02793"/>